<dbReference type="EMBL" id="CP019911">
    <property type="protein sequence ID" value="AQW29981.1"/>
    <property type="molecule type" value="Genomic_DNA"/>
</dbReference>
<evidence type="ECO:0000313" key="1">
    <source>
        <dbReference type="EMBL" id="AQW29981.1"/>
    </source>
</evidence>
<sequence>MKPWLLLSKIRVTKEDAIGARVLHRASTGDAMKLSTFSVQDHYPDRSRSLPQLYADVIAQARVVRPVCRHPPLCAAADV</sequence>
<name>A0A1U9VIT5_9RALS</name>
<evidence type="ECO:0000313" key="2">
    <source>
        <dbReference type="Proteomes" id="UP000189628"/>
    </source>
</evidence>
<dbReference type="Proteomes" id="UP000189628">
    <property type="component" value="Chromosome"/>
</dbReference>
<accession>A0A1U9VIT5</accession>
<proteinExistence type="predicted"/>
<reference evidence="1 2" key="1">
    <citation type="submission" date="2017-02" db="EMBL/GenBank/DDBJ databases">
        <title>Blood Disease Bacterium A2-HR MARDI.</title>
        <authorList>
            <person name="Badrun R."/>
            <person name="Abu Bakar N."/>
            <person name="Laboh R."/>
        </authorList>
    </citation>
    <scope>NUCLEOTIDE SEQUENCE [LARGE SCALE GENOMIC DNA]</scope>
    <source>
        <strain evidence="1 2">A2-HR MARDI</strain>
    </source>
</reference>
<organism evidence="1 2">
    <name type="scientific">blood disease bacterium A2-HR MARDI</name>
    <dbReference type="NCBI Taxonomy" id="1944648"/>
    <lineage>
        <taxon>Bacteria</taxon>
        <taxon>Pseudomonadati</taxon>
        <taxon>Pseudomonadota</taxon>
        <taxon>Betaproteobacteria</taxon>
        <taxon>Burkholderiales</taxon>
        <taxon>Burkholderiaceae</taxon>
        <taxon>Ralstonia</taxon>
        <taxon>Ralstonia solanacearum species complex</taxon>
    </lineage>
</organism>
<dbReference type="AlphaFoldDB" id="A0A1U9VIT5"/>
<gene>
    <name evidence="1" type="ORF">B0B51_08300</name>
</gene>
<protein>
    <submittedName>
        <fullName evidence="1">Uncharacterized protein</fullName>
    </submittedName>
</protein>